<evidence type="ECO:0000313" key="2">
    <source>
        <dbReference type="Proteomes" id="UP000053424"/>
    </source>
</evidence>
<name>A0A0C3BD71_HEBCY</name>
<evidence type="ECO:0000313" key="1">
    <source>
        <dbReference type="EMBL" id="KIM34760.1"/>
    </source>
</evidence>
<dbReference type="OrthoDB" id="3157803at2759"/>
<reference evidence="1 2" key="1">
    <citation type="submission" date="2014-04" db="EMBL/GenBank/DDBJ databases">
        <authorList>
            <consortium name="DOE Joint Genome Institute"/>
            <person name="Kuo A."/>
            <person name="Gay G."/>
            <person name="Dore J."/>
            <person name="Kohler A."/>
            <person name="Nagy L.G."/>
            <person name="Floudas D."/>
            <person name="Copeland A."/>
            <person name="Barry K.W."/>
            <person name="Cichocki N."/>
            <person name="Veneault-Fourrey C."/>
            <person name="LaButti K."/>
            <person name="Lindquist E.A."/>
            <person name="Lipzen A."/>
            <person name="Lundell T."/>
            <person name="Morin E."/>
            <person name="Murat C."/>
            <person name="Sun H."/>
            <person name="Tunlid A."/>
            <person name="Henrissat B."/>
            <person name="Grigoriev I.V."/>
            <person name="Hibbett D.S."/>
            <person name="Martin F."/>
            <person name="Nordberg H.P."/>
            <person name="Cantor M.N."/>
            <person name="Hua S.X."/>
        </authorList>
    </citation>
    <scope>NUCLEOTIDE SEQUENCE [LARGE SCALE GENOMIC DNA]</scope>
    <source>
        <strain evidence="2">h7</strain>
    </source>
</reference>
<accession>A0A0C3BD71</accession>
<dbReference type="EMBL" id="KN831859">
    <property type="protein sequence ID" value="KIM34760.1"/>
    <property type="molecule type" value="Genomic_DNA"/>
</dbReference>
<dbReference type="HOGENOM" id="CLU_136331_0_0_1"/>
<sequence>VNHWAIPRPIWEAMEAAKEAEQRGRSTKKGAQQKLDFKTMTGPCEFTRTGVLHAVAKLIATNNQPLALADNTVFRNSLVAIRPKSTTSDLPTSYNVKVHIHNKFVRHMKQLKLDIVVSLKVRSL</sequence>
<reference evidence="2" key="2">
    <citation type="submission" date="2015-01" db="EMBL/GenBank/DDBJ databases">
        <title>Evolutionary Origins and Diversification of the Mycorrhizal Mutualists.</title>
        <authorList>
            <consortium name="DOE Joint Genome Institute"/>
            <consortium name="Mycorrhizal Genomics Consortium"/>
            <person name="Kohler A."/>
            <person name="Kuo A."/>
            <person name="Nagy L.G."/>
            <person name="Floudas D."/>
            <person name="Copeland A."/>
            <person name="Barry K.W."/>
            <person name="Cichocki N."/>
            <person name="Veneault-Fourrey C."/>
            <person name="LaButti K."/>
            <person name="Lindquist E.A."/>
            <person name="Lipzen A."/>
            <person name="Lundell T."/>
            <person name="Morin E."/>
            <person name="Murat C."/>
            <person name="Riley R."/>
            <person name="Ohm R."/>
            <person name="Sun H."/>
            <person name="Tunlid A."/>
            <person name="Henrissat B."/>
            <person name="Grigoriev I.V."/>
            <person name="Hibbett D.S."/>
            <person name="Martin F."/>
        </authorList>
    </citation>
    <scope>NUCLEOTIDE SEQUENCE [LARGE SCALE GENOMIC DNA]</scope>
    <source>
        <strain evidence="2">h7</strain>
    </source>
</reference>
<proteinExistence type="predicted"/>
<feature type="non-terminal residue" evidence="1">
    <location>
        <position position="124"/>
    </location>
</feature>
<dbReference type="AlphaFoldDB" id="A0A0C3BD71"/>
<protein>
    <submittedName>
        <fullName evidence="1">Uncharacterized protein</fullName>
    </submittedName>
</protein>
<keyword evidence="2" id="KW-1185">Reference proteome</keyword>
<dbReference type="Proteomes" id="UP000053424">
    <property type="component" value="Unassembled WGS sequence"/>
</dbReference>
<gene>
    <name evidence="1" type="ORF">M413DRAFT_80102</name>
</gene>
<organism evidence="1 2">
    <name type="scientific">Hebeloma cylindrosporum</name>
    <dbReference type="NCBI Taxonomy" id="76867"/>
    <lineage>
        <taxon>Eukaryota</taxon>
        <taxon>Fungi</taxon>
        <taxon>Dikarya</taxon>
        <taxon>Basidiomycota</taxon>
        <taxon>Agaricomycotina</taxon>
        <taxon>Agaricomycetes</taxon>
        <taxon>Agaricomycetidae</taxon>
        <taxon>Agaricales</taxon>
        <taxon>Agaricineae</taxon>
        <taxon>Hymenogastraceae</taxon>
        <taxon>Hebeloma</taxon>
    </lineage>
</organism>